<dbReference type="InterPro" id="IPR042101">
    <property type="entry name" value="SRP54_N_sf"/>
</dbReference>
<dbReference type="RefSeq" id="WP_012293241.1">
    <property type="nucleotide sequence ID" value="NZ_JANTOO010000020.1"/>
</dbReference>
<feature type="compositionally biased region" description="Basic and acidic residues" evidence="10">
    <location>
        <begin position="17"/>
        <end position="34"/>
    </location>
</feature>
<feature type="binding site" evidence="9">
    <location>
        <begin position="324"/>
        <end position="328"/>
    </location>
    <ligand>
        <name>GTP</name>
        <dbReference type="ChEBI" id="CHEBI:37565"/>
    </ligand>
</feature>
<evidence type="ECO:0000256" key="6">
    <source>
        <dbReference type="ARBA" id="ARBA00023136"/>
    </source>
</evidence>
<dbReference type="InterPro" id="IPR000897">
    <property type="entry name" value="SRP54_GTPase_dom"/>
</dbReference>
<comment type="subcellular location">
    <subcellularLocation>
        <location evidence="9">Cell membrane</location>
        <topology evidence="9">Peripheral membrane protein</topology>
        <orientation evidence="9">Cytoplasmic side</orientation>
    </subcellularLocation>
    <subcellularLocation>
        <location evidence="9">Cytoplasm</location>
    </subcellularLocation>
</comment>
<dbReference type="NCBIfam" id="TIGR00064">
    <property type="entry name" value="ftsY"/>
    <property type="match status" value="1"/>
</dbReference>
<keyword evidence="2 9" id="KW-0963">Cytoplasm</keyword>
<evidence type="ECO:0000256" key="8">
    <source>
        <dbReference type="ARBA" id="ARBA00048027"/>
    </source>
</evidence>
<evidence type="ECO:0000256" key="1">
    <source>
        <dbReference type="ARBA" id="ARBA00022475"/>
    </source>
</evidence>
<evidence type="ECO:0000256" key="2">
    <source>
        <dbReference type="ARBA" id="ARBA00022490"/>
    </source>
</evidence>
<accession>A0ABT2DTU6</accession>
<dbReference type="SUPFAM" id="SSF52540">
    <property type="entry name" value="P-loop containing nucleoside triphosphate hydrolases"/>
    <property type="match status" value="1"/>
</dbReference>
<organism evidence="12 13">
    <name type="scientific">Lysinibacillus pinottii</name>
    <dbReference type="NCBI Taxonomy" id="2973932"/>
    <lineage>
        <taxon>Bacteria</taxon>
        <taxon>Bacillati</taxon>
        <taxon>Bacillota</taxon>
        <taxon>Bacilli</taxon>
        <taxon>Bacillales</taxon>
        <taxon>Bacillaceae</taxon>
        <taxon>Lysinibacillus</taxon>
    </lineage>
</organism>
<evidence type="ECO:0000256" key="4">
    <source>
        <dbReference type="ARBA" id="ARBA00022801"/>
    </source>
</evidence>
<feature type="binding site" evidence="9">
    <location>
        <begin position="388"/>
        <end position="391"/>
    </location>
    <ligand>
        <name>GTP</name>
        <dbReference type="ChEBI" id="CHEBI:37565"/>
    </ligand>
</feature>
<evidence type="ECO:0000313" key="12">
    <source>
        <dbReference type="EMBL" id="MCS1398327.1"/>
    </source>
</evidence>
<feature type="compositionally biased region" description="Basic and acidic residues" evidence="10">
    <location>
        <begin position="60"/>
        <end position="102"/>
    </location>
</feature>
<evidence type="ECO:0000313" key="13">
    <source>
        <dbReference type="Proteomes" id="UP001525021"/>
    </source>
</evidence>
<dbReference type="InterPro" id="IPR013822">
    <property type="entry name" value="Signal_recog_particl_SRP54_hlx"/>
</dbReference>
<keyword evidence="4 9" id="KW-0378">Hydrolase</keyword>
<dbReference type="PANTHER" id="PTHR43134:SF1">
    <property type="entry name" value="SIGNAL RECOGNITION PARTICLE RECEPTOR SUBUNIT ALPHA"/>
    <property type="match status" value="1"/>
</dbReference>
<evidence type="ECO:0000256" key="7">
    <source>
        <dbReference type="ARBA" id="ARBA00023170"/>
    </source>
</evidence>
<dbReference type="InterPro" id="IPR004390">
    <property type="entry name" value="SR_rcpt_FtsY"/>
</dbReference>
<dbReference type="SMART" id="SM00963">
    <property type="entry name" value="SRP54_N"/>
    <property type="match status" value="1"/>
</dbReference>
<dbReference type="Pfam" id="PF02881">
    <property type="entry name" value="SRP54_N"/>
    <property type="match status" value="1"/>
</dbReference>
<dbReference type="Pfam" id="PF00448">
    <property type="entry name" value="SRP54"/>
    <property type="match status" value="1"/>
</dbReference>
<dbReference type="SUPFAM" id="SSF47364">
    <property type="entry name" value="Domain of the SRP/SRP receptor G-proteins"/>
    <property type="match status" value="1"/>
</dbReference>
<feature type="binding site" evidence="9">
    <location>
        <begin position="242"/>
        <end position="249"/>
    </location>
    <ligand>
        <name>GTP</name>
        <dbReference type="ChEBI" id="CHEBI:37565"/>
    </ligand>
</feature>
<comment type="caution">
    <text evidence="12">The sequence shown here is derived from an EMBL/GenBank/DDBJ whole genome shotgun (WGS) entry which is preliminary data.</text>
</comment>
<dbReference type="PROSITE" id="PS00300">
    <property type="entry name" value="SRP54"/>
    <property type="match status" value="1"/>
</dbReference>
<keyword evidence="1 9" id="KW-1003">Cell membrane</keyword>
<dbReference type="InterPro" id="IPR027417">
    <property type="entry name" value="P-loop_NTPase"/>
</dbReference>
<comment type="function">
    <text evidence="9">Involved in targeting and insertion of nascent membrane proteins into the cytoplasmic membrane. Acts as a receptor for the complex formed by the signal recognition particle (SRP) and the ribosome-nascent chain (RNC).</text>
</comment>
<dbReference type="Proteomes" id="UP001525021">
    <property type="component" value="Unassembled WGS sequence"/>
</dbReference>
<evidence type="ECO:0000259" key="11">
    <source>
        <dbReference type="PROSITE" id="PS00300"/>
    </source>
</evidence>
<comment type="subunit">
    <text evidence="9">Part of the signal recognition particle protein translocation system, which is composed of SRP and FtsY.</text>
</comment>
<dbReference type="SMART" id="SM00962">
    <property type="entry name" value="SRP54"/>
    <property type="match status" value="1"/>
</dbReference>
<keyword evidence="3 9" id="KW-0547">Nucleotide-binding</keyword>
<evidence type="ECO:0000256" key="3">
    <source>
        <dbReference type="ARBA" id="ARBA00022741"/>
    </source>
</evidence>
<evidence type="ECO:0000256" key="10">
    <source>
        <dbReference type="SAM" id="MobiDB-lite"/>
    </source>
</evidence>
<proteinExistence type="inferred from homology"/>
<dbReference type="EMBL" id="JANTOO010000020">
    <property type="protein sequence ID" value="MCS1398327.1"/>
    <property type="molecule type" value="Genomic_DNA"/>
</dbReference>
<gene>
    <name evidence="9 12" type="primary">ftsY</name>
    <name evidence="12" type="ORF">NXZ79_20150</name>
</gene>
<dbReference type="EC" id="3.6.5.4" evidence="9"/>
<comment type="catalytic activity">
    <reaction evidence="8 9">
        <text>GTP + H2O = GDP + phosphate + H(+)</text>
        <dbReference type="Rhea" id="RHEA:19669"/>
        <dbReference type="ChEBI" id="CHEBI:15377"/>
        <dbReference type="ChEBI" id="CHEBI:15378"/>
        <dbReference type="ChEBI" id="CHEBI:37565"/>
        <dbReference type="ChEBI" id="CHEBI:43474"/>
        <dbReference type="ChEBI" id="CHEBI:58189"/>
        <dbReference type="EC" id="3.6.5.4"/>
    </reaction>
</comment>
<dbReference type="InterPro" id="IPR036225">
    <property type="entry name" value="SRP/SRP_N"/>
</dbReference>
<dbReference type="CDD" id="cd17874">
    <property type="entry name" value="FtsY"/>
    <property type="match status" value="1"/>
</dbReference>
<evidence type="ECO:0000256" key="5">
    <source>
        <dbReference type="ARBA" id="ARBA00023134"/>
    </source>
</evidence>
<reference evidence="12 13" key="1">
    <citation type="submission" date="2022-08" db="EMBL/GenBank/DDBJ databases">
        <title>Lysinibacillus sequencing.</title>
        <authorList>
            <person name="Dunlap C."/>
        </authorList>
    </citation>
    <scope>NUCLEOTIDE SEQUENCE [LARGE SCALE GENOMIC DNA]</scope>
    <source>
        <strain evidence="12 13">PB211</strain>
    </source>
</reference>
<dbReference type="Gene3D" id="3.40.50.300">
    <property type="entry name" value="P-loop containing nucleotide triphosphate hydrolases"/>
    <property type="match status" value="1"/>
</dbReference>
<dbReference type="Gene3D" id="1.20.120.140">
    <property type="entry name" value="Signal recognition particle SRP54, nucleotide-binding domain"/>
    <property type="match status" value="1"/>
</dbReference>
<protein>
    <recommendedName>
        <fullName evidence="9">Signal recognition particle receptor FtsY</fullName>
        <shortName evidence="9">SRP receptor</shortName>
        <ecNumber evidence="9">3.6.5.4</ecNumber>
    </recommendedName>
</protein>
<dbReference type="HAMAP" id="MF_00920">
    <property type="entry name" value="FtsY"/>
    <property type="match status" value="1"/>
</dbReference>
<keyword evidence="7 9" id="KW-0675">Receptor</keyword>
<keyword evidence="13" id="KW-1185">Reference proteome</keyword>
<evidence type="ECO:0000256" key="9">
    <source>
        <dbReference type="HAMAP-Rule" id="MF_00920"/>
    </source>
</evidence>
<name>A0ABT2DTU6_9BACI</name>
<dbReference type="PANTHER" id="PTHR43134">
    <property type="entry name" value="SIGNAL RECOGNITION PARTICLE RECEPTOR SUBUNIT ALPHA"/>
    <property type="match status" value="1"/>
</dbReference>
<dbReference type="SMART" id="SM00382">
    <property type="entry name" value="AAA"/>
    <property type="match status" value="1"/>
</dbReference>
<feature type="domain" description="SRP54-type proteins GTP-binding" evidence="11">
    <location>
        <begin position="409"/>
        <end position="422"/>
    </location>
</feature>
<comment type="similarity">
    <text evidence="9">Belongs to the GTP-binding SRP family. FtsY subfamily.</text>
</comment>
<dbReference type="InterPro" id="IPR003593">
    <property type="entry name" value="AAA+_ATPase"/>
</dbReference>
<sequence length="448" mass="50128">MSFFKRLKDKLMGNPAEEEKLEALEHDVDSHQQESEGDSESPMTVIEEPSEQFEQPSQIEETKESEQPSQIEETKESEQSSQIEETKESEQSSDIEGTKDLEPSPSEEEEQLELQVIEEQPAEEKKPSAWSITQKFKAGLEKTRNSFTSKVNDLVARYRKVDEDFFEELEDLLLQADVGFETVMELMDKLRFEVQRKNIKDTNGIQTLISEKLVEIYEQGEEDLIELNMQPDGELTVILFVGVNGVGKTTTIGKLAHRLKSQGKTVVLAAGDTFRAGAIDQLQVWGDRVGCEVIKQSEGSDPAAVMYDAIRAAKNRKADVLICDTAGRLQNKVNLMNELEKVHRVISREIPSAPHEVLLALDATTGQNALVQAQTFKEATNVTGIVLTKLDGTAKGGIVLAIRNKLHIPVKFVGLGEKMDDLQPFDAERYVYGLFADGLDKELQNNEE</sequence>
<keyword evidence="6 9" id="KW-0472">Membrane</keyword>
<feature type="region of interest" description="Disordered" evidence="10">
    <location>
        <begin position="1"/>
        <end position="113"/>
    </location>
</feature>
<keyword evidence="5 9" id="KW-0342">GTP-binding</keyword>